<proteinExistence type="predicted"/>
<organism evidence="1 2">
    <name type="scientific">Hyalomma asiaticum</name>
    <name type="common">Tick</name>
    <dbReference type="NCBI Taxonomy" id="266040"/>
    <lineage>
        <taxon>Eukaryota</taxon>
        <taxon>Metazoa</taxon>
        <taxon>Ecdysozoa</taxon>
        <taxon>Arthropoda</taxon>
        <taxon>Chelicerata</taxon>
        <taxon>Arachnida</taxon>
        <taxon>Acari</taxon>
        <taxon>Parasitiformes</taxon>
        <taxon>Ixodida</taxon>
        <taxon>Ixodoidea</taxon>
        <taxon>Ixodidae</taxon>
        <taxon>Hyalomminae</taxon>
        <taxon>Hyalomma</taxon>
    </lineage>
</organism>
<evidence type="ECO:0000313" key="1">
    <source>
        <dbReference type="EMBL" id="KAH6947265.1"/>
    </source>
</evidence>
<dbReference type="EMBL" id="CM023481">
    <property type="protein sequence ID" value="KAH6947265.1"/>
    <property type="molecule type" value="Genomic_DNA"/>
</dbReference>
<dbReference type="Proteomes" id="UP000821845">
    <property type="component" value="Chromosome 1"/>
</dbReference>
<name>A0ACB7TKC6_HYAAI</name>
<reference evidence="1" key="1">
    <citation type="submission" date="2020-05" db="EMBL/GenBank/DDBJ databases">
        <title>Large-scale comparative analyses of tick genomes elucidate their genetic diversity and vector capacities.</title>
        <authorList>
            <person name="Jia N."/>
            <person name="Wang J."/>
            <person name="Shi W."/>
            <person name="Du L."/>
            <person name="Sun Y."/>
            <person name="Zhan W."/>
            <person name="Jiang J."/>
            <person name="Wang Q."/>
            <person name="Zhang B."/>
            <person name="Ji P."/>
            <person name="Sakyi L.B."/>
            <person name="Cui X."/>
            <person name="Yuan T."/>
            <person name="Jiang B."/>
            <person name="Yang W."/>
            <person name="Lam T.T.-Y."/>
            <person name="Chang Q."/>
            <person name="Ding S."/>
            <person name="Wang X."/>
            <person name="Zhu J."/>
            <person name="Ruan X."/>
            <person name="Zhao L."/>
            <person name="Wei J."/>
            <person name="Que T."/>
            <person name="Du C."/>
            <person name="Cheng J."/>
            <person name="Dai P."/>
            <person name="Han X."/>
            <person name="Huang E."/>
            <person name="Gao Y."/>
            <person name="Liu J."/>
            <person name="Shao H."/>
            <person name="Ye R."/>
            <person name="Li L."/>
            <person name="Wei W."/>
            <person name="Wang X."/>
            <person name="Wang C."/>
            <person name="Yang T."/>
            <person name="Huo Q."/>
            <person name="Li W."/>
            <person name="Guo W."/>
            <person name="Chen H."/>
            <person name="Zhou L."/>
            <person name="Ni X."/>
            <person name="Tian J."/>
            <person name="Zhou Y."/>
            <person name="Sheng Y."/>
            <person name="Liu T."/>
            <person name="Pan Y."/>
            <person name="Xia L."/>
            <person name="Li J."/>
            <person name="Zhao F."/>
            <person name="Cao W."/>
        </authorList>
    </citation>
    <scope>NUCLEOTIDE SEQUENCE</scope>
    <source>
        <strain evidence="1">Hyas-2018</strain>
    </source>
</reference>
<sequence>MGDCPKPKSEMTFSDSSLMQRYATRNDVNMVEGSTSHFPQDPRPVSVDCAYTTNTCVVLEARLDDLTLESELETLGQARRAAVASGALGEGPRPR</sequence>
<accession>A0ACB7TKC6</accession>
<gene>
    <name evidence="1" type="ORF">HPB50_017845</name>
</gene>
<evidence type="ECO:0000313" key="2">
    <source>
        <dbReference type="Proteomes" id="UP000821845"/>
    </source>
</evidence>
<comment type="caution">
    <text evidence="1">The sequence shown here is derived from an EMBL/GenBank/DDBJ whole genome shotgun (WGS) entry which is preliminary data.</text>
</comment>
<protein>
    <submittedName>
        <fullName evidence="1">Uncharacterized protein</fullName>
    </submittedName>
</protein>
<keyword evidence="2" id="KW-1185">Reference proteome</keyword>